<reference evidence="4" key="1">
    <citation type="journal article" date="2019" name="Int. J. Syst. Evol. Microbiol.">
        <title>The Global Catalogue of Microorganisms (GCM) 10K type strain sequencing project: providing services to taxonomists for standard genome sequencing and annotation.</title>
        <authorList>
            <consortium name="The Broad Institute Genomics Platform"/>
            <consortium name="The Broad Institute Genome Sequencing Center for Infectious Disease"/>
            <person name="Wu L."/>
            <person name="Ma J."/>
        </authorList>
    </citation>
    <scope>NUCLEOTIDE SEQUENCE [LARGE SCALE GENOMIC DNA]</scope>
    <source>
        <strain evidence="4">CGMCC 1.12702</strain>
    </source>
</reference>
<evidence type="ECO:0000256" key="2">
    <source>
        <dbReference type="SAM" id="Phobius"/>
    </source>
</evidence>
<evidence type="ECO:0000256" key="1">
    <source>
        <dbReference type="SAM" id="MobiDB-lite"/>
    </source>
</evidence>
<feature type="region of interest" description="Disordered" evidence="1">
    <location>
        <begin position="78"/>
        <end position="107"/>
    </location>
</feature>
<evidence type="ECO:0000313" key="3">
    <source>
        <dbReference type="EMBL" id="MFD1952142.1"/>
    </source>
</evidence>
<dbReference type="RefSeq" id="WP_380931199.1">
    <property type="nucleotide sequence ID" value="NZ_JBHUGS010000005.1"/>
</dbReference>
<organism evidence="3 4">
    <name type="scientific">Sphingomonas arantia</name>
    <dbReference type="NCBI Taxonomy" id="1460676"/>
    <lineage>
        <taxon>Bacteria</taxon>
        <taxon>Pseudomonadati</taxon>
        <taxon>Pseudomonadota</taxon>
        <taxon>Alphaproteobacteria</taxon>
        <taxon>Sphingomonadales</taxon>
        <taxon>Sphingomonadaceae</taxon>
        <taxon>Sphingomonas</taxon>
    </lineage>
</organism>
<protein>
    <submittedName>
        <fullName evidence="3">Uncharacterized protein</fullName>
    </submittedName>
</protein>
<dbReference type="EMBL" id="JBHUGS010000005">
    <property type="protein sequence ID" value="MFD1952142.1"/>
    <property type="molecule type" value="Genomic_DNA"/>
</dbReference>
<evidence type="ECO:0000313" key="4">
    <source>
        <dbReference type="Proteomes" id="UP001597400"/>
    </source>
</evidence>
<accession>A0ABW4TZM6</accession>
<dbReference type="Proteomes" id="UP001597400">
    <property type="component" value="Unassembled WGS sequence"/>
</dbReference>
<keyword evidence="2" id="KW-0472">Membrane</keyword>
<comment type="caution">
    <text evidence="3">The sequence shown here is derived from an EMBL/GenBank/DDBJ whole genome shotgun (WGS) entry which is preliminary data.</text>
</comment>
<keyword evidence="2" id="KW-1133">Transmembrane helix</keyword>
<keyword evidence="4" id="KW-1185">Reference proteome</keyword>
<sequence length="107" mass="11215">MMARSAHNRPGITARTPRRSGRIVTRLTVAALGLIAVLTGIGVNALLEDILISGIAAGMVVLVLISVMDTLGLRLLVDGGPTTHRPRRRSANGLERSGPETAKGDEP</sequence>
<feature type="transmembrane region" description="Helical" evidence="2">
    <location>
        <begin position="23"/>
        <end position="44"/>
    </location>
</feature>
<proteinExistence type="predicted"/>
<feature type="transmembrane region" description="Helical" evidence="2">
    <location>
        <begin position="50"/>
        <end position="77"/>
    </location>
</feature>
<name>A0ABW4TZM6_9SPHN</name>
<gene>
    <name evidence="3" type="ORF">ACFSGX_15315</name>
</gene>
<keyword evidence="2" id="KW-0812">Transmembrane</keyword>